<comment type="caution">
    <text evidence="1">The sequence shown here is derived from an EMBL/GenBank/DDBJ whole genome shotgun (WGS) entry which is preliminary data.</text>
</comment>
<name>A0A392MU54_9FABA</name>
<proteinExistence type="predicted"/>
<dbReference type="EMBL" id="LXQA010018570">
    <property type="protein sequence ID" value="MCH90555.1"/>
    <property type="molecule type" value="Genomic_DNA"/>
</dbReference>
<feature type="non-terminal residue" evidence="1">
    <location>
        <position position="1"/>
    </location>
</feature>
<evidence type="ECO:0000313" key="1">
    <source>
        <dbReference type="EMBL" id="MCH90555.1"/>
    </source>
</evidence>
<evidence type="ECO:0000313" key="2">
    <source>
        <dbReference type="Proteomes" id="UP000265520"/>
    </source>
</evidence>
<gene>
    <name evidence="1" type="ORF">A2U01_0011471</name>
</gene>
<reference evidence="1 2" key="1">
    <citation type="journal article" date="2018" name="Front. Plant Sci.">
        <title>Red Clover (Trifolium pratense) and Zigzag Clover (T. medium) - A Picture of Genomic Similarities and Differences.</title>
        <authorList>
            <person name="Dluhosova J."/>
            <person name="Istvanek J."/>
            <person name="Nedelnik J."/>
            <person name="Repkova J."/>
        </authorList>
    </citation>
    <scope>NUCLEOTIDE SEQUENCE [LARGE SCALE GENOMIC DNA]</scope>
    <source>
        <strain evidence="2">cv. 10/8</strain>
        <tissue evidence="1">Leaf</tissue>
    </source>
</reference>
<protein>
    <submittedName>
        <fullName evidence="1">Uncharacterized protein</fullName>
    </submittedName>
</protein>
<keyword evidence="2" id="KW-1185">Reference proteome</keyword>
<sequence>DVVHIPGVDQTADIFTKPLPSTMFLEFRSKINVAALALALHPP</sequence>
<organism evidence="1 2">
    <name type="scientific">Trifolium medium</name>
    <dbReference type="NCBI Taxonomy" id="97028"/>
    <lineage>
        <taxon>Eukaryota</taxon>
        <taxon>Viridiplantae</taxon>
        <taxon>Streptophyta</taxon>
        <taxon>Embryophyta</taxon>
        <taxon>Tracheophyta</taxon>
        <taxon>Spermatophyta</taxon>
        <taxon>Magnoliopsida</taxon>
        <taxon>eudicotyledons</taxon>
        <taxon>Gunneridae</taxon>
        <taxon>Pentapetalae</taxon>
        <taxon>rosids</taxon>
        <taxon>fabids</taxon>
        <taxon>Fabales</taxon>
        <taxon>Fabaceae</taxon>
        <taxon>Papilionoideae</taxon>
        <taxon>50 kb inversion clade</taxon>
        <taxon>NPAAA clade</taxon>
        <taxon>Hologalegina</taxon>
        <taxon>IRL clade</taxon>
        <taxon>Trifolieae</taxon>
        <taxon>Trifolium</taxon>
    </lineage>
</organism>
<dbReference type="AlphaFoldDB" id="A0A392MU54"/>
<accession>A0A392MU54</accession>
<dbReference type="Proteomes" id="UP000265520">
    <property type="component" value="Unassembled WGS sequence"/>
</dbReference>